<comment type="caution">
    <text evidence="2">The sequence shown here is derived from an EMBL/GenBank/DDBJ whole genome shotgun (WGS) entry which is preliminary data.</text>
</comment>
<dbReference type="EMBL" id="BQXS01012449">
    <property type="protein sequence ID" value="GKT23187.1"/>
    <property type="molecule type" value="Genomic_DNA"/>
</dbReference>
<evidence type="ECO:0000256" key="1">
    <source>
        <dbReference type="SAM" id="Coils"/>
    </source>
</evidence>
<reference evidence="2" key="1">
    <citation type="submission" date="2022-03" db="EMBL/GenBank/DDBJ databases">
        <title>Draft genome sequence of Aduncisulcus paluster, a free-living microaerophilic Fornicata.</title>
        <authorList>
            <person name="Yuyama I."/>
            <person name="Kume K."/>
            <person name="Tamura T."/>
            <person name="Inagaki Y."/>
            <person name="Hashimoto T."/>
        </authorList>
    </citation>
    <scope>NUCLEOTIDE SEQUENCE</scope>
    <source>
        <strain evidence="2">NY0171</strain>
    </source>
</reference>
<dbReference type="Gene3D" id="1.10.287.1490">
    <property type="match status" value="1"/>
</dbReference>
<sequence>MLSVEVSTPKLGPLSRQSWTKFVSDLKIYKNRGGKEDWTSLIEPKRLESLRAMFIENIGDYEAKLLKLDEKIVSLQEELQKKEKLHEETDKTLATKRKKLMDEIEDLSKQIDKLNDETLAIVNKIDEDLFEEMSKSFGCSTTKDVMDVVSELKMEEHKWEFDNFTHYATVNE</sequence>
<dbReference type="Proteomes" id="UP001057375">
    <property type="component" value="Unassembled WGS sequence"/>
</dbReference>
<name>A0ABQ5JZ68_9EUKA</name>
<gene>
    <name evidence="2" type="ORF">ADUPG1_012349</name>
</gene>
<organism evidence="2 3">
    <name type="scientific">Aduncisulcus paluster</name>
    <dbReference type="NCBI Taxonomy" id="2918883"/>
    <lineage>
        <taxon>Eukaryota</taxon>
        <taxon>Metamonada</taxon>
        <taxon>Carpediemonas-like organisms</taxon>
        <taxon>Aduncisulcus</taxon>
    </lineage>
</organism>
<feature type="coiled-coil region" evidence="1">
    <location>
        <begin position="58"/>
        <end position="124"/>
    </location>
</feature>
<keyword evidence="1" id="KW-0175">Coiled coil</keyword>
<protein>
    <submittedName>
        <fullName evidence="2">Uncharacterized protein</fullName>
    </submittedName>
</protein>
<keyword evidence="3" id="KW-1185">Reference proteome</keyword>
<evidence type="ECO:0000313" key="2">
    <source>
        <dbReference type="EMBL" id="GKT23187.1"/>
    </source>
</evidence>
<accession>A0ABQ5JZ68</accession>
<proteinExistence type="predicted"/>
<evidence type="ECO:0000313" key="3">
    <source>
        <dbReference type="Proteomes" id="UP001057375"/>
    </source>
</evidence>